<gene>
    <name evidence="1" type="ORF">S01H1_74023</name>
</gene>
<reference evidence="1" key="1">
    <citation type="journal article" date="2014" name="Front. Microbiol.">
        <title>High frequency of phylogenetically diverse reductive dehalogenase-homologous genes in deep subseafloor sedimentary metagenomes.</title>
        <authorList>
            <person name="Kawai M."/>
            <person name="Futagami T."/>
            <person name="Toyoda A."/>
            <person name="Takaki Y."/>
            <person name="Nishi S."/>
            <person name="Hori S."/>
            <person name="Arai W."/>
            <person name="Tsubouchi T."/>
            <person name="Morono Y."/>
            <person name="Uchiyama I."/>
            <person name="Ito T."/>
            <person name="Fujiyama A."/>
            <person name="Inagaki F."/>
            <person name="Takami H."/>
        </authorList>
    </citation>
    <scope>NUCLEOTIDE SEQUENCE</scope>
    <source>
        <strain evidence="1">Expedition CK06-06</strain>
    </source>
</reference>
<proteinExistence type="predicted"/>
<protein>
    <submittedName>
        <fullName evidence="1">Uncharacterized protein</fullName>
    </submittedName>
</protein>
<sequence>NMVEIIIQCPKCYGAFRLKLRQDKYLVWNCPTATCKYQSLVGLKAVKNLTSKLTKQA</sequence>
<name>X0WS99_9ZZZZ</name>
<dbReference type="AlphaFoldDB" id="X0WS99"/>
<evidence type="ECO:0000313" key="1">
    <source>
        <dbReference type="EMBL" id="GAG33530.1"/>
    </source>
</evidence>
<accession>X0WS99</accession>
<organism evidence="1">
    <name type="scientific">marine sediment metagenome</name>
    <dbReference type="NCBI Taxonomy" id="412755"/>
    <lineage>
        <taxon>unclassified sequences</taxon>
        <taxon>metagenomes</taxon>
        <taxon>ecological metagenomes</taxon>
    </lineage>
</organism>
<feature type="non-terminal residue" evidence="1">
    <location>
        <position position="1"/>
    </location>
</feature>
<comment type="caution">
    <text evidence="1">The sequence shown here is derived from an EMBL/GenBank/DDBJ whole genome shotgun (WGS) entry which is preliminary data.</text>
</comment>
<dbReference type="EMBL" id="BARS01049487">
    <property type="protein sequence ID" value="GAG33530.1"/>
    <property type="molecule type" value="Genomic_DNA"/>
</dbReference>